<name>A0AC34GXW4_9BILA</name>
<evidence type="ECO:0000313" key="1">
    <source>
        <dbReference type="Proteomes" id="UP000887579"/>
    </source>
</evidence>
<organism evidence="1 2">
    <name type="scientific">Panagrolaimus sp. ES5</name>
    <dbReference type="NCBI Taxonomy" id="591445"/>
    <lineage>
        <taxon>Eukaryota</taxon>
        <taxon>Metazoa</taxon>
        <taxon>Ecdysozoa</taxon>
        <taxon>Nematoda</taxon>
        <taxon>Chromadorea</taxon>
        <taxon>Rhabditida</taxon>
        <taxon>Tylenchina</taxon>
        <taxon>Panagrolaimomorpha</taxon>
        <taxon>Panagrolaimoidea</taxon>
        <taxon>Panagrolaimidae</taxon>
        <taxon>Panagrolaimus</taxon>
    </lineage>
</organism>
<protein>
    <submittedName>
        <fullName evidence="2">Uncharacterized protein</fullName>
    </submittedName>
</protein>
<accession>A0AC34GXW4</accession>
<dbReference type="Proteomes" id="UP000887579">
    <property type="component" value="Unplaced"/>
</dbReference>
<evidence type="ECO:0000313" key="2">
    <source>
        <dbReference type="WBParaSite" id="ES5_v2.g9779.t1"/>
    </source>
</evidence>
<reference evidence="2" key="1">
    <citation type="submission" date="2022-11" db="UniProtKB">
        <authorList>
            <consortium name="WormBaseParasite"/>
        </authorList>
    </citation>
    <scope>IDENTIFICATION</scope>
</reference>
<proteinExistence type="predicted"/>
<dbReference type="WBParaSite" id="ES5_v2.g9779.t1">
    <property type="protein sequence ID" value="ES5_v2.g9779.t1"/>
    <property type="gene ID" value="ES5_v2.g9779"/>
</dbReference>
<sequence length="69" mass="8101">MCCYKLVTAYFKWTGFQGKIEKKIHGSYPHIRKYEEETAENLRKQLEDGRVRGMCADGNDNTIIEDKEN</sequence>